<dbReference type="Pfam" id="PF13689">
    <property type="entry name" value="DUF4154"/>
    <property type="match status" value="1"/>
</dbReference>
<keyword evidence="1" id="KW-0732">Signal</keyword>
<keyword evidence="3" id="KW-1185">Reference proteome</keyword>
<dbReference type="InterPro" id="IPR025293">
    <property type="entry name" value="YfiR/HmsC-like"/>
</dbReference>
<feature type="signal peptide" evidence="1">
    <location>
        <begin position="1"/>
        <end position="23"/>
    </location>
</feature>
<sequence length="174" mass="19290">MTVRAGRLFAYAWLTLFASLPSAGWSNPQEAQLKAAFIYRFAQFTEWPPPPLQEFHYCMVGEGPLASALQAISSKSQAGVPAVFRLIKSPSQAEACQLLVLAAVDRLDWQRWMRALKDEPVLLVGDSPDAFRAGAVFTLVLETNGLAFRVNNTEARRRGLVLSSQVLKLAREVR</sequence>
<name>A0A4R6MTZ1_9BURK</name>
<dbReference type="OrthoDB" id="277577at2"/>
<evidence type="ECO:0000313" key="2">
    <source>
        <dbReference type="EMBL" id="TDP05542.1"/>
    </source>
</evidence>
<organism evidence="2 3">
    <name type="scientific">Roseateles asaccharophilus</name>
    <dbReference type="NCBI Taxonomy" id="582607"/>
    <lineage>
        <taxon>Bacteria</taxon>
        <taxon>Pseudomonadati</taxon>
        <taxon>Pseudomonadota</taxon>
        <taxon>Betaproteobacteria</taxon>
        <taxon>Burkholderiales</taxon>
        <taxon>Sphaerotilaceae</taxon>
        <taxon>Roseateles</taxon>
    </lineage>
</organism>
<dbReference type="EMBL" id="SNXE01000011">
    <property type="protein sequence ID" value="TDP05542.1"/>
    <property type="molecule type" value="Genomic_DNA"/>
</dbReference>
<dbReference type="RefSeq" id="WP_133605316.1">
    <property type="nucleotide sequence ID" value="NZ_JAUFPJ010000013.1"/>
</dbReference>
<dbReference type="AlphaFoldDB" id="A0A4R6MTZ1"/>
<comment type="caution">
    <text evidence="2">The sequence shown here is derived from an EMBL/GenBank/DDBJ whole genome shotgun (WGS) entry which is preliminary data.</text>
</comment>
<protein>
    <submittedName>
        <fullName evidence="2">Uncharacterized protein DUF4154</fullName>
    </submittedName>
</protein>
<gene>
    <name evidence="2" type="ORF">DFR39_11147</name>
</gene>
<reference evidence="2 3" key="1">
    <citation type="submission" date="2019-03" db="EMBL/GenBank/DDBJ databases">
        <title>Genomic Encyclopedia of Type Strains, Phase IV (KMG-IV): sequencing the most valuable type-strain genomes for metagenomic binning, comparative biology and taxonomic classification.</title>
        <authorList>
            <person name="Goeker M."/>
        </authorList>
    </citation>
    <scope>NUCLEOTIDE SEQUENCE [LARGE SCALE GENOMIC DNA]</scope>
    <source>
        <strain evidence="2 3">DSM 25082</strain>
    </source>
</reference>
<dbReference type="Proteomes" id="UP000295357">
    <property type="component" value="Unassembled WGS sequence"/>
</dbReference>
<feature type="chain" id="PRO_5020963766" evidence="1">
    <location>
        <begin position="24"/>
        <end position="174"/>
    </location>
</feature>
<proteinExistence type="predicted"/>
<evidence type="ECO:0000313" key="3">
    <source>
        <dbReference type="Proteomes" id="UP000295357"/>
    </source>
</evidence>
<evidence type="ECO:0000256" key="1">
    <source>
        <dbReference type="SAM" id="SignalP"/>
    </source>
</evidence>
<accession>A0A4R6MTZ1</accession>